<evidence type="ECO:0000313" key="3">
    <source>
        <dbReference type="Proteomes" id="UP000249218"/>
    </source>
</evidence>
<gene>
    <name evidence="2" type="primary">HaOG210573</name>
    <name evidence="2" type="ORF">B5X24_HaOG210573</name>
</gene>
<organism evidence="2 3">
    <name type="scientific">Helicoverpa armigera</name>
    <name type="common">Cotton bollworm</name>
    <name type="synonym">Heliothis armigera</name>
    <dbReference type="NCBI Taxonomy" id="29058"/>
    <lineage>
        <taxon>Eukaryota</taxon>
        <taxon>Metazoa</taxon>
        <taxon>Ecdysozoa</taxon>
        <taxon>Arthropoda</taxon>
        <taxon>Hexapoda</taxon>
        <taxon>Insecta</taxon>
        <taxon>Pterygota</taxon>
        <taxon>Neoptera</taxon>
        <taxon>Endopterygota</taxon>
        <taxon>Lepidoptera</taxon>
        <taxon>Glossata</taxon>
        <taxon>Ditrysia</taxon>
        <taxon>Noctuoidea</taxon>
        <taxon>Noctuidae</taxon>
        <taxon>Heliothinae</taxon>
        <taxon>Helicoverpa</taxon>
    </lineage>
</organism>
<proteinExistence type="predicted"/>
<dbReference type="EMBL" id="KZ150155">
    <property type="protein sequence ID" value="PZC72789.1"/>
    <property type="molecule type" value="Genomic_DNA"/>
</dbReference>
<reference evidence="2 3" key="1">
    <citation type="journal article" date="2017" name="BMC Biol.">
        <title>Genomic innovations, transcriptional plasticity and gene loss underlying the evolution and divergence of two highly polyphagous and invasive Helicoverpa pest species.</title>
        <authorList>
            <person name="Pearce S.L."/>
            <person name="Clarke D.F."/>
            <person name="East P.D."/>
            <person name="Elfekih S."/>
            <person name="Gordon K.H."/>
            <person name="Jermiin L.S."/>
            <person name="McGaughran A."/>
            <person name="Oakeshott J.G."/>
            <person name="Papanikolaou A."/>
            <person name="Perera O.P."/>
            <person name="Rane R.V."/>
            <person name="Richards S."/>
            <person name="Tay W.T."/>
            <person name="Walsh T.K."/>
            <person name="Anderson A."/>
            <person name="Anderson C.J."/>
            <person name="Asgari S."/>
            <person name="Board P.G."/>
            <person name="Bretschneider A."/>
            <person name="Campbell P.M."/>
            <person name="Chertemps T."/>
            <person name="Christeller J.T."/>
            <person name="Coppin C.W."/>
            <person name="Downes S.J."/>
            <person name="Duan G."/>
            <person name="Farnsworth C.A."/>
            <person name="Good R.T."/>
            <person name="Han L.B."/>
            <person name="Han Y.C."/>
            <person name="Hatje K."/>
            <person name="Horne I."/>
            <person name="Huang Y.P."/>
            <person name="Hughes D.S."/>
            <person name="Jacquin-Joly E."/>
            <person name="James W."/>
            <person name="Jhangiani S."/>
            <person name="Kollmar M."/>
            <person name="Kuwar S.S."/>
            <person name="Li S."/>
            <person name="Liu N.Y."/>
            <person name="Maibeche M.T."/>
            <person name="Miller J.R."/>
            <person name="Montagne N."/>
            <person name="Perry T."/>
            <person name="Qu J."/>
            <person name="Song S.V."/>
            <person name="Sutton G.G."/>
            <person name="Vogel H."/>
            <person name="Walenz B.P."/>
            <person name="Xu W."/>
            <person name="Zhang H.J."/>
            <person name="Zou Z."/>
            <person name="Batterham P."/>
            <person name="Edwards O.R."/>
            <person name="Feyereisen R."/>
            <person name="Gibbs R.A."/>
            <person name="Heckel D.G."/>
            <person name="McGrath A."/>
            <person name="Robin C."/>
            <person name="Scherer S.E."/>
            <person name="Worley K.C."/>
            <person name="Wu Y.D."/>
        </authorList>
    </citation>
    <scope>NUCLEOTIDE SEQUENCE [LARGE SCALE GENOMIC DNA]</scope>
    <source>
        <strain evidence="2">Harm_GR_Male_#8</strain>
        <tissue evidence="2">Whole organism</tissue>
    </source>
</reference>
<feature type="compositionally biased region" description="Polar residues" evidence="1">
    <location>
        <begin position="1"/>
        <end position="22"/>
    </location>
</feature>
<keyword evidence="3" id="KW-1185">Reference proteome</keyword>
<dbReference type="AlphaFoldDB" id="A0A2W1BBX3"/>
<dbReference type="Pfam" id="PF14769">
    <property type="entry name" value="CLAMP"/>
    <property type="match status" value="1"/>
</dbReference>
<feature type="region of interest" description="Disordered" evidence="1">
    <location>
        <begin position="1"/>
        <end position="25"/>
    </location>
</feature>
<dbReference type="InterPro" id="IPR032727">
    <property type="entry name" value="CLAMP"/>
</dbReference>
<protein>
    <submittedName>
        <fullName evidence="2">Uncharacterized protein</fullName>
    </submittedName>
</protein>
<sequence length="239" mass="27402">MNSTMETILDSKTSSGTTSESPEQFKIKAASAPAIPKFSEDGLVKPQLSAPSYLNYMKQNETPPFRKPVMEPSPHIIIGTIMNEVEAVAMIAAGDADKENGLRKFLADFLIEKNITANYMISEKNFLISLMLETIEYAAQRDFGAYKLSVLITIYLDSHLYFKWYYWQSPTSVWNYFKEMMIRHSIEDTPYGEEVFGPEDCYDIVSHFHTVYLTNLPLIHILTFGTPRLKLLWPFKLVK</sequence>
<evidence type="ECO:0000256" key="1">
    <source>
        <dbReference type="SAM" id="MobiDB-lite"/>
    </source>
</evidence>
<accession>A0A2W1BBX3</accession>
<dbReference type="Proteomes" id="UP000249218">
    <property type="component" value="Unassembled WGS sequence"/>
</dbReference>
<name>A0A2W1BBX3_HELAM</name>
<evidence type="ECO:0000313" key="2">
    <source>
        <dbReference type="EMBL" id="PZC72789.1"/>
    </source>
</evidence>
<dbReference type="OrthoDB" id="425082at2759"/>